<keyword evidence="2" id="KW-0238">DNA-binding</keyword>
<feature type="domain" description="NAC" evidence="6">
    <location>
        <begin position="1"/>
        <end position="158"/>
    </location>
</feature>
<evidence type="ECO:0000256" key="2">
    <source>
        <dbReference type="ARBA" id="ARBA00023125"/>
    </source>
</evidence>
<dbReference type="Proteomes" id="UP000032180">
    <property type="component" value="Chromosome 11"/>
</dbReference>
<evidence type="ECO:0000256" key="5">
    <source>
        <dbReference type="SAM" id="MobiDB-lite"/>
    </source>
</evidence>
<organism evidence="7 8">
    <name type="scientific">Leersia perrieri</name>
    <dbReference type="NCBI Taxonomy" id="77586"/>
    <lineage>
        <taxon>Eukaryota</taxon>
        <taxon>Viridiplantae</taxon>
        <taxon>Streptophyta</taxon>
        <taxon>Embryophyta</taxon>
        <taxon>Tracheophyta</taxon>
        <taxon>Spermatophyta</taxon>
        <taxon>Magnoliopsida</taxon>
        <taxon>Liliopsida</taxon>
        <taxon>Poales</taxon>
        <taxon>Poaceae</taxon>
        <taxon>BOP clade</taxon>
        <taxon>Oryzoideae</taxon>
        <taxon>Oryzeae</taxon>
        <taxon>Oryzinae</taxon>
        <taxon>Leersia</taxon>
    </lineage>
</organism>
<dbReference type="HOGENOM" id="CLU_910184_0_0_1"/>
<evidence type="ECO:0000256" key="3">
    <source>
        <dbReference type="ARBA" id="ARBA00023163"/>
    </source>
</evidence>
<proteinExistence type="predicted"/>
<dbReference type="InterPro" id="IPR003441">
    <property type="entry name" value="NAC-dom"/>
</dbReference>
<dbReference type="Gramene" id="LPERR11G11960.1">
    <property type="protein sequence ID" value="LPERR11G11960.1"/>
    <property type="gene ID" value="LPERR11G11960"/>
</dbReference>
<keyword evidence="1" id="KW-0805">Transcription regulation</keyword>
<dbReference type="GO" id="GO:0006355">
    <property type="term" value="P:regulation of DNA-templated transcription"/>
    <property type="evidence" value="ECO:0007669"/>
    <property type="project" value="InterPro"/>
</dbReference>
<evidence type="ECO:0000256" key="1">
    <source>
        <dbReference type="ARBA" id="ARBA00023015"/>
    </source>
</evidence>
<protein>
    <recommendedName>
        <fullName evidence="6">NAC domain-containing protein</fullName>
    </recommendedName>
</protein>
<accession>A0A0D9XSI2</accession>
<dbReference type="Pfam" id="PF02365">
    <property type="entry name" value="NAM"/>
    <property type="match status" value="1"/>
</dbReference>
<dbReference type="EnsemblPlants" id="LPERR11G11960.1">
    <property type="protein sequence ID" value="LPERR11G11960.1"/>
    <property type="gene ID" value="LPERR11G11960"/>
</dbReference>
<evidence type="ECO:0000259" key="6">
    <source>
        <dbReference type="PROSITE" id="PS51005"/>
    </source>
</evidence>
<keyword evidence="4" id="KW-0539">Nucleus</keyword>
<reference evidence="7 8" key="1">
    <citation type="submission" date="2012-08" db="EMBL/GenBank/DDBJ databases">
        <title>Oryza genome evolution.</title>
        <authorList>
            <person name="Wing R.A."/>
        </authorList>
    </citation>
    <scope>NUCLEOTIDE SEQUENCE</scope>
</reference>
<dbReference type="STRING" id="77586.A0A0D9XSI2"/>
<evidence type="ECO:0000256" key="4">
    <source>
        <dbReference type="ARBA" id="ARBA00023242"/>
    </source>
</evidence>
<reference evidence="8" key="2">
    <citation type="submission" date="2013-12" db="EMBL/GenBank/DDBJ databases">
        <authorList>
            <person name="Yu Y."/>
            <person name="Lee S."/>
            <person name="de Baynast K."/>
            <person name="Wissotski M."/>
            <person name="Liu L."/>
            <person name="Talag J."/>
            <person name="Goicoechea J."/>
            <person name="Angelova A."/>
            <person name="Jetty R."/>
            <person name="Kudrna D."/>
            <person name="Golser W."/>
            <person name="Rivera L."/>
            <person name="Zhang J."/>
            <person name="Wing R."/>
        </authorList>
    </citation>
    <scope>NUCLEOTIDE SEQUENCE</scope>
</reference>
<keyword evidence="8" id="KW-1185">Reference proteome</keyword>
<reference evidence="7" key="3">
    <citation type="submission" date="2015-04" db="UniProtKB">
        <authorList>
            <consortium name="EnsemblPlants"/>
        </authorList>
    </citation>
    <scope>IDENTIFICATION</scope>
</reference>
<sequence>MVVCSAPTEGELVCYYLYRRAVNLPLPCNCITDVTILRHNLWDIVPIERHGKYLFMQKEIKFHGSHRSNRVTGNRFWRSSSKEKPIYYTLGDVASNLLVGMKCTPTFYYGKGCTAERTKWGMKEFRLADAGVLPCPTMRRATGDGSKLPYSMHRVSLFLLPFEMQGEGQGQFIYFLRQPPQIDPSIVVSSWGPVWQREVMNLLPELPWTYARGLRPLGPTRRTPGGVGPGVRQGGHTPQKGFRPPEATRHAPEEGTPRGLRGGHIPQKGFGPPEATRHAPEEGTPGGLRGGHVYNHDTPPAANHRV</sequence>
<dbReference type="InterPro" id="IPR036093">
    <property type="entry name" value="NAC_dom_sf"/>
</dbReference>
<feature type="region of interest" description="Disordered" evidence="5">
    <location>
        <begin position="216"/>
        <end position="306"/>
    </location>
</feature>
<dbReference type="AlphaFoldDB" id="A0A0D9XSI2"/>
<evidence type="ECO:0000313" key="8">
    <source>
        <dbReference type="Proteomes" id="UP000032180"/>
    </source>
</evidence>
<keyword evidence="3" id="KW-0804">Transcription</keyword>
<dbReference type="GO" id="GO:0003677">
    <property type="term" value="F:DNA binding"/>
    <property type="evidence" value="ECO:0007669"/>
    <property type="project" value="UniProtKB-KW"/>
</dbReference>
<evidence type="ECO:0000313" key="7">
    <source>
        <dbReference type="EnsemblPlants" id="LPERR11G11960.1"/>
    </source>
</evidence>
<dbReference type="SUPFAM" id="SSF101941">
    <property type="entry name" value="NAC domain"/>
    <property type="match status" value="1"/>
</dbReference>
<feature type="compositionally biased region" description="Basic and acidic residues" evidence="5">
    <location>
        <begin position="246"/>
        <end position="256"/>
    </location>
</feature>
<dbReference type="PROSITE" id="PS51005">
    <property type="entry name" value="NAC"/>
    <property type="match status" value="1"/>
</dbReference>
<dbReference type="PANTHER" id="PTHR31744">
    <property type="entry name" value="PROTEIN CUP-SHAPED COTYLEDON 2-RELATED"/>
    <property type="match status" value="1"/>
</dbReference>
<name>A0A0D9XSI2_9ORYZ</name>
<dbReference type="Gene3D" id="2.170.150.80">
    <property type="entry name" value="NAC domain"/>
    <property type="match status" value="1"/>
</dbReference>